<dbReference type="PANTHER" id="PTHR48106:SF13">
    <property type="entry name" value="QUINONE OXIDOREDUCTASE-RELATED"/>
    <property type="match status" value="1"/>
</dbReference>
<dbReference type="Pfam" id="PF00107">
    <property type="entry name" value="ADH_zinc_N"/>
    <property type="match status" value="1"/>
</dbReference>
<dbReference type="Gene3D" id="3.40.50.720">
    <property type="entry name" value="NAD(P)-binding Rossmann-like Domain"/>
    <property type="match status" value="1"/>
</dbReference>
<dbReference type="GO" id="GO:0005829">
    <property type="term" value="C:cytosol"/>
    <property type="evidence" value="ECO:0007669"/>
    <property type="project" value="TreeGrafter"/>
</dbReference>
<dbReference type="InterPro" id="IPR013149">
    <property type="entry name" value="ADH-like_C"/>
</dbReference>
<proteinExistence type="predicted"/>
<protein>
    <submittedName>
        <fullName evidence="1">Alcohol dehydrogenase</fullName>
    </submittedName>
</protein>
<dbReference type="SUPFAM" id="SSF51735">
    <property type="entry name" value="NAD(P)-binding Rossmann-fold domains"/>
    <property type="match status" value="1"/>
</dbReference>
<dbReference type="SMART" id="SM00829">
    <property type="entry name" value="PKS_ER"/>
    <property type="match status" value="1"/>
</dbReference>
<dbReference type="PANTHER" id="PTHR48106">
    <property type="entry name" value="QUINONE OXIDOREDUCTASE PIG3-RELATED"/>
    <property type="match status" value="1"/>
</dbReference>
<dbReference type="CDD" id="cd05286">
    <property type="entry name" value="QOR2"/>
    <property type="match status" value="1"/>
</dbReference>
<evidence type="ECO:0000313" key="1">
    <source>
        <dbReference type="EMBL" id="ANJ75763.1"/>
    </source>
</evidence>
<reference evidence="2" key="1">
    <citation type="submission" date="2016-06" db="EMBL/GenBank/DDBJ databases">
        <authorList>
            <person name="Xu Y."/>
            <person name="Nagy A."/>
            <person name="Yan X."/>
            <person name="Kim S.W."/>
            <person name="Haley B."/>
            <person name="Liu N.T."/>
            <person name="Nou X."/>
        </authorList>
    </citation>
    <scope>NUCLEOTIDE SEQUENCE [LARGE SCALE GENOMIC DNA]</scope>
    <source>
        <strain evidence="2">ATCC 49129</strain>
    </source>
</reference>
<dbReference type="GeneID" id="61529335"/>
<dbReference type="Gene3D" id="3.90.180.10">
    <property type="entry name" value="Medium-chain alcohol dehydrogenases, catalytic domain"/>
    <property type="match status" value="1"/>
</dbReference>
<dbReference type="InterPro" id="IPR002364">
    <property type="entry name" value="Quin_OxRdtase/zeta-crystal_CS"/>
</dbReference>
<dbReference type="GO" id="GO:0008270">
    <property type="term" value="F:zinc ion binding"/>
    <property type="evidence" value="ECO:0007669"/>
    <property type="project" value="InterPro"/>
</dbReference>
<sequence length="332" mass="34454">MHAKVIQLREPAPALGLQPVSLMLPPPASNALTVRHTAIGVNFVDVYHRAGLYPVPAFPAVLGVEGVGVVEALGSDVRGFVVGQRVAWAGLMDGAPGGYASHRNIPAERAIALPDALDDETVAATLLRGITAHMLLSRVRRVQAGDTVLVHAAAGGLGLLLVQWAKRLGVRVIGTVGSEAKAATALGHGADHVVLYRQQDVREAVLRLTDGEGVDYVIDGVGGEMLQTSLAVTRPFGMVASIGQASDVGNTQTNTVDLSGLGPSRSIALARPGVFRYMADLSRYRAGAQAALQRMLEGARVPVGGTYALEEAATAHAALEAGQTTGALLLRP</sequence>
<dbReference type="Proteomes" id="UP000078572">
    <property type="component" value="Chromosome 2"/>
</dbReference>
<evidence type="ECO:0000313" key="2">
    <source>
        <dbReference type="Proteomes" id="UP000078572"/>
    </source>
</evidence>
<dbReference type="InterPro" id="IPR047618">
    <property type="entry name" value="QOR-like"/>
</dbReference>
<dbReference type="GO" id="GO:0070402">
    <property type="term" value="F:NADPH binding"/>
    <property type="evidence" value="ECO:0007669"/>
    <property type="project" value="TreeGrafter"/>
</dbReference>
<dbReference type="PROSITE" id="PS01162">
    <property type="entry name" value="QOR_ZETA_CRYSTAL"/>
    <property type="match status" value="1"/>
</dbReference>
<dbReference type="Pfam" id="PF08240">
    <property type="entry name" value="ADH_N"/>
    <property type="match status" value="1"/>
</dbReference>
<dbReference type="RefSeq" id="WP_064808558.1">
    <property type="nucleotide sequence ID" value="NZ_CP016023.1"/>
</dbReference>
<dbReference type="GO" id="GO:0035925">
    <property type="term" value="F:mRNA 3'-UTR AU-rich region binding"/>
    <property type="evidence" value="ECO:0007669"/>
    <property type="project" value="TreeGrafter"/>
</dbReference>
<gene>
    <name evidence="1" type="ORF">A9Y76_25150</name>
</gene>
<organism evidence="1 2">
    <name type="scientific">Ralstonia insidiosa</name>
    <dbReference type="NCBI Taxonomy" id="190721"/>
    <lineage>
        <taxon>Bacteria</taxon>
        <taxon>Pseudomonadati</taxon>
        <taxon>Pseudomonadota</taxon>
        <taxon>Betaproteobacteria</taxon>
        <taxon>Burkholderiales</taxon>
        <taxon>Burkholderiaceae</taxon>
        <taxon>Ralstonia</taxon>
    </lineage>
</organism>
<dbReference type="STRING" id="190721.ACS15_5476"/>
<dbReference type="InterPro" id="IPR020843">
    <property type="entry name" value="ER"/>
</dbReference>
<dbReference type="OrthoDB" id="9805883at2"/>
<name>A0A192A5Z6_9RALS</name>
<dbReference type="SUPFAM" id="SSF50129">
    <property type="entry name" value="GroES-like"/>
    <property type="match status" value="1"/>
</dbReference>
<dbReference type="GO" id="GO:0003960">
    <property type="term" value="F:quinone reductase (NADPH) activity"/>
    <property type="evidence" value="ECO:0007669"/>
    <property type="project" value="InterPro"/>
</dbReference>
<keyword evidence="2" id="KW-1185">Reference proteome</keyword>
<dbReference type="InterPro" id="IPR036291">
    <property type="entry name" value="NAD(P)-bd_dom_sf"/>
</dbReference>
<dbReference type="InterPro" id="IPR013154">
    <property type="entry name" value="ADH-like_N"/>
</dbReference>
<dbReference type="InterPro" id="IPR011032">
    <property type="entry name" value="GroES-like_sf"/>
</dbReference>
<dbReference type="EMBL" id="CP016023">
    <property type="protein sequence ID" value="ANJ75763.1"/>
    <property type="molecule type" value="Genomic_DNA"/>
</dbReference>
<dbReference type="AlphaFoldDB" id="A0A192A5Z6"/>
<accession>A0A192A5Z6</accession>